<feature type="domain" description="Glycosyl transferase family 1" evidence="1">
    <location>
        <begin position="172"/>
        <end position="328"/>
    </location>
</feature>
<keyword evidence="3" id="KW-0808">Transferase</keyword>
<name>H8XT88_FLAIG</name>
<evidence type="ECO:0000313" key="4">
    <source>
        <dbReference type="Proteomes" id="UP000007599"/>
    </source>
</evidence>
<dbReference type="RefSeq" id="WP_014387827.1">
    <property type="nucleotide sequence ID" value="NC_017025.1"/>
</dbReference>
<evidence type="ECO:0000313" key="3">
    <source>
        <dbReference type="EMBL" id="CCG52685.1"/>
    </source>
</evidence>
<organism evidence="3 4">
    <name type="scientific">Flavobacterium indicum (strain DSM 17447 / CIP 109464 / GPTSA100-9)</name>
    <dbReference type="NCBI Taxonomy" id="1094466"/>
    <lineage>
        <taxon>Bacteria</taxon>
        <taxon>Pseudomonadati</taxon>
        <taxon>Bacteroidota</taxon>
        <taxon>Flavobacteriia</taxon>
        <taxon>Flavobacteriales</taxon>
        <taxon>Flavobacteriaceae</taxon>
        <taxon>Flavobacterium</taxon>
    </lineage>
</organism>
<keyword evidence="4" id="KW-1185">Reference proteome</keyword>
<proteinExistence type="predicted"/>
<protein>
    <submittedName>
        <fullName evidence="3">Glycosyl transferase, group 1 family protein</fullName>
    </submittedName>
</protein>
<dbReference type="HOGENOM" id="CLU_009583_0_1_10"/>
<dbReference type="EMBL" id="HE774682">
    <property type="protein sequence ID" value="CCG52685.1"/>
    <property type="molecule type" value="Genomic_DNA"/>
</dbReference>
<dbReference type="Pfam" id="PF00534">
    <property type="entry name" value="Glycos_transf_1"/>
    <property type="match status" value="1"/>
</dbReference>
<dbReference type="Proteomes" id="UP000007599">
    <property type="component" value="Chromosome I"/>
</dbReference>
<dbReference type="Gene3D" id="3.40.50.2000">
    <property type="entry name" value="Glycogen Phosphorylase B"/>
    <property type="match status" value="2"/>
</dbReference>
<dbReference type="PANTHER" id="PTHR12526:SF630">
    <property type="entry name" value="GLYCOSYLTRANSFERASE"/>
    <property type="match status" value="1"/>
</dbReference>
<dbReference type="PANTHER" id="PTHR12526">
    <property type="entry name" value="GLYCOSYLTRANSFERASE"/>
    <property type="match status" value="1"/>
</dbReference>
<sequence>MRVVQLIDSLEAGGAERMAVNIANLMSEIPNVNSYLVASRKEGQLKNKVANNVTYFFIDRKSIFDVKAIFKFRSFLRTNNIEIIHAHSTTFLLAILTKIVLPKIKIIWHDHYGNRAKDNKHFYFLFFASYFFKAIVSVNEALKQWSIRKLNCEEVYFLPNFSLAENVVEKTKLKGEDGKRIVMLANLKEPKNHLNLLKGFHLSVGIDKGWTLHFVGKFFDDDYFDTIKKYIESNQLSEAVFLYGSCEDIPYVLSQAEIGVLASFYEGFPVTIVEYGMAKLAVLLSNTIKIAGLRDNEHCISFNPNDEKDISNSLNLLLSNQKQLELLKTNLSTLVLDRFSKNQIAIELINIYNK</sequence>
<dbReference type="PATRIC" id="fig|1094466.5.peg.689"/>
<dbReference type="AlphaFoldDB" id="H8XT88"/>
<dbReference type="KEGG" id="fin:KQS_03495"/>
<dbReference type="STRING" id="1094466.KQS_03495"/>
<dbReference type="InterPro" id="IPR028098">
    <property type="entry name" value="Glyco_trans_4-like_N"/>
</dbReference>
<evidence type="ECO:0000259" key="1">
    <source>
        <dbReference type="Pfam" id="PF00534"/>
    </source>
</evidence>
<dbReference type="SUPFAM" id="SSF53756">
    <property type="entry name" value="UDP-Glycosyltransferase/glycogen phosphorylase"/>
    <property type="match status" value="1"/>
</dbReference>
<dbReference type="Pfam" id="PF13439">
    <property type="entry name" value="Glyco_transf_4"/>
    <property type="match status" value="1"/>
</dbReference>
<reference evidence="4" key="2">
    <citation type="submission" date="2012-03" db="EMBL/GenBank/DDBJ databases">
        <title>Complete genome sequence of Flavobacterium indicum GPTSA100-9T, isolated from warm spring water.</title>
        <authorList>
            <person name="Barbier P."/>
            <person name="Houel A."/>
            <person name="Loux V."/>
            <person name="Poulain J."/>
            <person name="Bernardet J.-F."/>
            <person name="Touchon M."/>
            <person name="Duchaud E."/>
        </authorList>
    </citation>
    <scope>NUCLEOTIDE SEQUENCE [LARGE SCALE GENOMIC DNA]</scope>
    <source>
        <strain evidence="4">DSM 17447 / CIP 109464 / GPTSA100-9</strain>
    </source>
</reference>
<accession>H8XT88</accession>
<dbReference type="OrthoDB" id="823685at2"/>
<dbReference type="GO" id="GO:0016757">
    <property type="term" value="F:glycosyltransferase activity"/>
    <property type="evidence" value="ECO:0007669"/>
    <property type="project" value="InterPro"/>
</dbReference>
<dbReference type="eggNOG" id="COG0438">
    <property type="taxonomic scope" value="Bacteria"/>
</dbReference>
<dbReference type="InterPro" id="IPR001296">
    <property type="entry name" value="Glyco_trans_1"/>
</dbReference>
<reference evidence="3 4" key="1">
    <citation type="journal article" date="2012" name="J. Bacteriol.">
        <title>Complete Genome Sequence of Flavobacterium indicum GPSTA100-9T, Isolated from Warm Spring Water.</title>
        <authorList>
            <person name="Barbier P."/>
            <person name="Houel A."/>
            <person name="Loux V."/>
            <person name="Poulain J."/>
            <person name="Bernardet J.F."/>
            <person name="Touchon M."/>
            <person name="Duchaud E."/>
        </authorList>
    </citation>
    <scope>NUCLEOTIDE SEQUENCE [LARGE SCALE GENOMIC DNA]</scope>
    <source>
        <strain evidence="4">DSM 17447 / CIP 109464 / GPTSA100-9</strain>
    </source>
</reference>
<feature type="domain" description="Glycosyltransferase subfamily 4-like N-terminal" evidence="2">
    <location>
        <begin position="13"/>
        <end position="160"/>
    </location>
</feature>
<evidence type="ECO:0000259" key="2">
    <source>
        <dbReference type="Pfam" id="PF13439"/>
    </source>
</evidence>
<gene>
    <name evidence="3" type="ordered locus">KQS_03495</name>
</gene>